<keyword evidence="4" id="KW-1185">Reference proteome</keyword>
<evidence type="ECO:0000313" key="4">
    <source>
        <dbReference type="Proteomes" id="UP000264883"/>
    </source>
</evidence>
<feature type="domain" description="BFD-like [2Fe-2S]-binding" evidence="2">
    <location>
        <begin position="387"/>
        <end position="441"/>
    </location>
</feature>
<protein>
    <submittedName>
        <fullName evidence="3">FAD/NAD(P)-binding oxidoreductase</fullName>
    </submittedName>
</protein>
<dbReference type="Gene3D" id="3.30.9.10">
    <property type="entry name" value="D-Amino Acid Oxidase, subunit A, domain 2"/>
    <property type="match status" value="1"/>
</dbReference>
<dbReference type="PANTHER" id="PTHR42720">
    <property type="entry name" value="GLYCEROL-3-PHOSPHATE DEHYDROGENASE"/>
    <property type="match status" value="1"/>
</dbReference>
<dbReference type="Pfam" id="PF04324">
    <property type="entry name" value="Fer2_BFD"/>
    <property type="match status" value="1"/>
</dbReference>
<feature type="domain" description="FAD dependent oxidoreductase" evidence="1">
    <location>
        <begin position="4"/>
        <end position="342"/>
    </location>
</feature>
<sequence>MDYDILILGGGIIGCAVAYELSKYNFNIALIERDYDVADDVAFFNTAIVYDGSETSDDVMSGLEYIGSNIMRETCERFNVPFKKIGCLRVVSDENGILKLEEMYERAKRRGIEGVYLLDNKDVYDIEPNIKSNVKRGLYSENVAIVAPFDLAIAYAEVASDNGVNFRLEEEVLNIQELARGFRVTTNKNKFNCKVVINTIPHEIFIQENGKVEEQVIEENKEKSKNMSYLLVDDNYKNKLNKIVIETFDKNSFVISAPMTTSGSLIGIKTTKKSSLDESLEYANRVISNLTRKNINNIFKESYNKDSMLIDDSEIDRGYIRITGTHYGKITIAPAIARMICDTISNNLNCTLNKNFIDKRREIYKFRELGKKEANEIIALDSRYGKIICVCNQISEGEIVDCIRRPLGARTVEGVKRRTGAGFGSCQGSHCYQKIVNILARELDKNITEIVDDSKNSKVLESRIKEFKDV</sequence>
<dbReference type="InterPro" id="IPR006076">
    <property type="entry name" value="FAD-dep_OxRdtase"/>
</dbReference>
<name>A0A343J8W2_9CLOT</name>
<evidence type="ECO:0000259" key="2">
    <source>
        <dbReference type="Pfam" id="PF04324"/>
    </source>
</evidence>
<dbReference type="InterPro" id="IPR041854">
    <property type="entry name" value="BFD-like_2Fe2S-bd_dom_sf"/>
</dbReference>
<dbReference type="Pfam" id="PF01266">
    <property type="entry name" value="DAO"/>
    <property type="match status" value="1"/>
</dbReference>
<dbReference type="Gene3D" id="3.50.50.60">
    <property type="entry name" value="FAD/NAD(P)-binding domain"/>
    <property type="match status" value="1"/>
</dbReference>
<dbReference type="EMBL" id="CP016786">
    <property type="protein sequence ID" value="ASW41970.1"/>
    <property type="molecule type" value="Genomic_DNA"/>
</dbReference>
<dbReference type="InterPro" id="IPR036188">
    <property type="entry name" value="FAD/NAD-bd_sf"/>
</dbReference>
<dbReference type="CDD" id="cd19946">
    <property type="entry name" value="GlpA-like_Fer2_BFD-like"/>
    <property type="match status" value="1"/>
</dbReference>
<dbReference type="SUPFAM" id="SSF51905">
    <property type="entry name" value="FAD/NAD(P)-binding domain"/>
    <property type="match status" value="1"/>
</dbReference>
<evidence type="ECO:0000259" key="1">
    <source>
        <dbReference type="Pfam" id="PF01266"/>
    </source>
</evidence>
<dbReference type="InterPro" id="IPR052745">
    <property type="entry name" value="G3P_Oxidase/Oxidoreductase"/>
</dbReference>
<dbReference type="KEGG" id="cia:BEN51_00110"/>
<dbReference type="Proteomes" id="UP000264883">
    <property type="component" value="Chromosome"/>
</dbReference>
<gene>
    <name evidence="3" type="ORF">BEN51_00110</name>
</gene>
<organism evidence="3 4">
    <name type="scientific">Clostridium isatidis</name>
    <dbReference type="NCBI Taxonomy" id="182773"/>
    <lineage>
        <taxon>Bacteria</taxon>
        <taxon>Bacillati</taxon>
        <taxon>Bacillota</taxon>
        <taxon>Clostridia</taxon>
        <taxon>Eubacteriales</taxon>
        <taxon>Clostridiaceae</taxon>
        <taxon>Clostridium</taxon>
    </lineage>
</organism>
<dbReference type="Gene3D" id="1.10.10.1100">
    <property type="entry name" value="BFD-like [2Fe-2S]-binding domain"/>
    <property type="match status" value="1"/>
</dbReference>
<reference evidence="3 4" key="1">
    <citation type="submission" date="2016-08" db="EMBL/GenBank/DDBJ databases">
        <title>Complete Genome Sequence Of The Indigo Reducing Clostridium isatidis DSM15098.</title>
        <authorList>
            <person name="Little G.T."/>
            <person name="Minton N.P."/>
        </authorList>
    </citation>
    <scope>NUCLEOTIDE SEQUENCE [LARGE SCALE GENOMIC DNA]</scope>
    <source>
        <strain evidence="3 4">DSM 15098</strain>
    </source>
</reference>
<accession>A0A343J8W2</accession>
<dbReference type="OrthoDB" id="9794226at2"/>
<evidence type="ECO:0000313" key="3">
    <source>
        <dbReference type="EMBL" id="ASW41970.1"/>
    </source>
</evidence>
<dbReference type="PANTHER" id="PTHR42720:SF1">
    <property type="entry name" value="GLYCEROL 3-PHOSPHATE OXIDASE"/>
    <property type="match status" value="1"/>
</dbReference>
<dbReference type="AlphaFoldDB" id="A0A343J8W2"/>
<dbReference type="InterPro" id="IPR007419">
    <property type="entry name" value="BFD-like_2Fe2S-bd_dom"/>
</dbReference>
<dbReference type="RefSeq" id="WP_119864103.1">
    <property type="nucleotide sequence ID" value="NZ_CP016786.1"/>
</dbReference>
<proteinExistence type="predicted"/>